<evidence type="ECO:0000256" key="1">
    <source>
        <dbReference type="ARBA" id="ARBA00001971"/>
    </source>
</evidence>
<dbReference type="InterPro" id="IPR024711">
    <property type="entry name" value="Catalase_clade1/3"/>
</dbReference>
<evidence type="ECO:0000256" key="3">
    <source>
        <dbReference type="ARBA" id="ARBA00005329"/>
    </source>
</evidence>
<organism evidence="18 19">
    <name type="scientific">Dickeya fangzhongdai</name>
    <dbReference type="NCBI Taxonomy" id="1778540"/>
    <lineage>
        <taxon>Bacteria</taxon>
        <taxon>Pseudomonadati</taxon>
        <taxon>Pseudomonadota</taxon>
        <taxon>Gammaproteobacteria</taxon>
        <taxon>Enterobacterales</taxon>
        <taxon>Pectobacteriaceae</taxon>
        <taxon>Dickeya</taxon>
    </lineage>
</organism>
<evidence type="ECO:0000256" key="2">
    <source>
        <dbReference type="ARBA" id="ARBA00002974"/>
    </source>
</evidence>
<evidence type="ECO:0000313" key="18">
    <source>
        <dbReference type="EMBL" id="ATZ95542.1"/>
    </source>
</evidence>
<dbReference type="Proteomes" id="UP000231901">
    <property type="component" value="Chromosome"/>
</dbReference>
<keyword evidence="19" id="KW-1185">Reference proteome</keyword>
<evidence type="ECO:0000256" key="12">
    <source>
        <dbReference type="ARBA" id="ARBA00049254"/>
    </source>
</evidence>
<evidence type="ECO:0000256" key="9">
    <source>
        <dbReference type="ARBA" id="ARBA00023002"/>
    </source>
</evidence>
<evidence type="ECO:0000256" key="15">
    <source>
        <dbReference type="RuleBase" id="RU000498"/>
    </source>
</evidence>
<feature type="active site" evidence="13">
    <location>
        <position position="82"/>
    </location>
</feature>
<dbReference type="GO" id="GO:0046872">
    <property type="term" value="F:metal ion binding"/>
    <property type="evidence" value="ECO:0007669"/>
    <property type="project" value="UniProtKB-KW"/>
</dbReference>
<feature type="signal peptide" evidence="16">
    <location>
        <begin position="1"/>
        <end position="31"/>
    </location>
</feature>
<keyword evidence="8 14" id="KW-0479">Metal-binding</keyword>
<dbReference type="Pfam" id="PF00199">
    <property type="entry name" value="Catalase"/>
    <property type="match status" value="1"/>
</dbReference>
<evidence type="ECO:0000256" key="11">
    <source>
        <dbReference type="ARBA" id="ARBA00023324"/>
    </source>
</evidence>
<dbReference type="KEGG" id="dfn:CVE23_17130"/>
<dbReference type="InterPro" id="IPR020835">
    <property type="entry name" value="Catalase_sf"/>
</dbReference>
<evidence type="ECO:0000256" key="14">
    <source>
        <dbReference type="PIRSR" id="PIRSR038928-2"/>
    </source>
</evidence>
<dbReference type="EC" id="1.11.1.6" evidence="4 15"/>
<reference evidence="19" key="1">
    <citation type="journal article" date="2018" name="Genome Announc.">
        <title>Complete genome sequence of a Dickeya fangzhongdai type strain causing bleeding canker of pear tree trunks.</title>
        <authorList>
            <person name="Zhao Y."/>
            <person name="Tian Y."/>
            <person name="Li X."/>
            <person name="Hu B."/>
        </authorList>
    </citation>
    <scope>NUCLEOTIDE SEQUENCE [LARGE SCALE GENOMIC DNA]</scope>
    <source>
        <strain evidence="19">DSM 101947</strain>
    </source>
</reference>
<dbReference type="SUPFAM" id="SSF56634">
    <property type="entry name" value="Heme-dependent catalase-like"/>
    <property type="match status" value="1"/>
</dbReference>
<keyword evidence="9 15" id="KW-0560">Oxidoreductase</keyword>
<dbReference type="PRINTS" id="PR00067">
    <property type="entry name" value="CATALASE"/>
</dbReference>
<name>A0A2K8QQ93_9GAMM</name>
<dbReference type="PROSITE" id="PS00437">
    <property type="entry name" value="CATALASE_1"/>
    <property type="match status" value="1"/>
</dbReference>
<dbReference type="PANTHER" id="PTHR11465">
    <property type="entry name" value="CATALASE"/>
    <property type="match status" value="1"/>
</dbReference>
<dbReference type="Pfam" id="PF06628">
    <property type="entry name" value="Catalase-rel"/>
    <property type="match status" value="1"/>
</dbReference>
<dbReference type="GO" id="GO:0020037">
    <property type="term" value="F:heme binding"/>
    <property type="evidence" value="ECO:0007669"/>
    <property type="project" value="InterPro"/>
</dbReference>
<dbReference type="EMBL" id="CP025003">
    <property type="protein sequence ID" value="ATZ95542.1"/>
    <property type="molecule type" value="Genomic_DNA"/>
</dbReference>
<evidence type="ECO:0000256" key="4">
    <source>
        <dbReference type="ARBA" id="ARBA00012314"/>
    </source>
</evidence>
<evidence type="ECO:0000256" key="13">
    <source>
        <dbReference type="PIRSR" id="PIRSR038928-1"/>
    </source>
</evidence>
<keyword evidence="7 14" id="KW-0349">Heme</keyword>
<feature type="domain" description="Catalase core" evidence="17">
    <location>
        <begin position="35"/>
        <end position="416"/>
    </location>
</feature>
<accession>A0A2K8QQ93</accession>
<comment type="similarity">
    <text evidence="3 15">Belongs to the catalase family.</text>
</comment>
<keyword evidence="10 14" id="KW-0408">Iron</keyword>
<feature type="binding site" description="axial binding residue" evidence="14">
    <location>
        <position position="362"/>
    </location>
    <ligand>
        <name>heme</name>
        <dbReference type="ChEBI" id="CHEBI:30413"/>
    </ligand>
    <ligandPart>
        <name>Fe</name>
        <dbReference type="ChEBI" id="CHEBI:18248"/>
    </ligandPart>
</feature>
<evidence type="ECO:0000256" key="16">
    <source>
        <dbReference type="SAM" id="SignalP"/>
    </source>
</evidence>
<keyword evidence="11 15" id="KW-0376">Hydrogen peroxide</keyword>
<evidence type="ECO:0000256" key="5">
    <source>
        <dbReference type="ARBA" id="ARBA00014132"/>
    </source>
</evidence>
<dbReference type="FunFam" id="2.40.180.10:FF:000002">
    <property type="entry name" value="Catalase"/>
    <property type="match status" value="1"/>
</dbReference>
<dbReference type="GO" id="GO:0042744">
    <property type="term" value="P:hydrogen peroxide catabolic process"/>
    <property type="evidence" value="ECO:0007669"/>
    <property type="project" value="UniProtKB-KW"/>
</dbReference>
<dbReference type="Gene3D" id="2.40.180.10">
    <property type="entry name" value="Catalase core domain"/>
    <property type="match status" value="1"/>
</dbReference>
<dbReference type="AlphaFoldDB" id="A0A2K8QQ93"/>
<dbReference type="InterPro" id="IPR018028">
    <property type="entry name" value="Catalase"/>
</dbReference>
<dbReference type="SMART" id="SM01060">
    <property type="entry name" value="Catalase"/>
    <property type="match status" value="1"/>
</dbReference>
<protein>
    <recommendedName>
        <fullName evidence="5 15">Catalase</fullName>
        <ecNumber evidence="4 15">1.11.1.6</ecNumber>
    </recommendedName>
</protein>
<comment type="cofactor">
    <cofactor evidence="1 14">
        <name>heme</name>
        <dbReference type="ChEBI" id="CHEBI:30413"/>
    </cofactor>
</comment>
<dbReference type="GO" id="GO:0004096">
    <property type="term" value="F:catalase activity"/>
    <property type="evidence" value="ECO:0007669"/>
    <property type="project" value="UniProtKB-EC"/>
</dbReference>
<sequence length="515" mass="57824">MSNHTATHRVPSWKKPLVIVSSLLMTYPAMADTLTRDNGAPVGDNQNSQVAGPNGPVLLQDVQLLQKLQRFDRERIPERVVHARGTGAHGEFTATEDISDLTIAEVFKKGSETPVFVRFSSVVHGNHSPETLRDPRGFATKFYTTQGNWDLVGNNFPTFFIRDAIKFPDMVHAFKPDPRTNQDNDGRRFDFFSHVPESIRTLTLLYSNEGTPASYRNMDGNGVHAYKLVNAKGEVHYVKFHWKTLQGVKNLDPKQVEDVQGKDYSHMTNDLVAAINRGDYPKWDLYIQVLTPEDLAKFDFNPLDATKIWPDVPERKIGQMVLNKNPDNFFQETEQVAMAPANLVPGIEPSEDRLLQGRLFSYADTQMYRLGANGLSLPINAPLKKANNINQDGSLNSGHTQDKGVNYQPSRLYPREELVSARYSQTPLNGTTQQRKIQKEQNFKQTGELYRSYSKKDQDDLVQSLGSALAMADTESKTIMLSYFYKADATYGTRLTGVAKGDLSKVQSLASKLAD</sequence>
<evidence type="ECO:0000313" key="19">
    <source>
        <dbReference type="Proteomes" id="UP000231901"/>
    </source>
</evidence>
<dbReference type="GO" id="GO:0005737">
    <property type="term" value="C:cytoplasm"/>
    <property type="evidence" value="ECO:0007669"/>
    <property type="project" value="TreeGrafter"/>
</dbReference>
<dbReference type="InterPro" id="IPR002226">
    <property type="entry name" value="Catalase_haem_BS"/>
</dbReference>
<evidence type="ECO:0000259" key="17">
    <source>
        <dbReference type="SMART" id="SM01060"/>
    </source>
</evidence>
<dbReference type="PROSITE" id="PS00438">
    <property type="entry name" value="CATALASE_2"/>
    <property type="match status" value="1"/>
</dbReference>
<evidence type="ECO:0000256" key="6">
    <source>
        <dbReference type="ARBA" id="ARBA00022559"/>
    </source>
</evidence>
<keyword evidence="6 15" id="KW-0575">Peroxidase</keyword>
<dbReference type="InterPro" id="IPR010582">
    <property type="entry name" value="Catalase_immune_responsive"/>
</dbReference>
<dbReference type="GO" id="GO:0042542">
    <property type="term" value="P:response to hydrogen peroxide"/>
    <property type="evidence" value="ECO:0007669"/>
    <property type="project" value="TreeGrafter"/>
</dbReference>
<dbReference type="InterPro" id="IPR024708">
    <property type="entry name" value="Catalase_AS"/>
</dbReference>
<dbReference type="PIRSF" id="PIRSF038928">
    <property type="entry name" value="Catalase_clade1-3"/>
    <property type="match status" value="1"/>
</dbReference>
<comment type="catalytic activity">
    <reaction evidence="12 15">
        <text>2 H2O2 = O2 + 2 H2O</text>
        <dbReference type="Rhea" id="RHEA:20309"/>
        <dbReference type="ChEBI" id="CHEBI:15377"/>
        <dbReference type="ChEBI" id="CHEBI:15379"/>
        <dbReference type="ChEBI" id="CHEBI:16240"/>
        <dbReference type="EC" id="1.11.1.6"/>
    </reaction>
</comment>
<feature type="chain" id="PRO_5014797743" description="Catalase" evidence="16">
    <location>
        <begin position="32"/>
        <end position="515"/>
    </location>
</feature>
<dbReference type="PANTHER" id="PTHR11465:SF23">
    <property type="entry name" value="CATALASE-2"/>
    <property type="match status" value="1"/>
</dbReference>
<evidence type="ECO:0000256" key="7">
    <source>
        <dbReference type="ARBA" id="ARBA00022617"/>
    </source>
</evidence>
<dbReference type="CDD" id="cd08154">
    <property type="entry name" value="catalase_clade_1"/>
    <property type="match status" value="1"/>
</dbReference>
<comment type="function">
    <text evidence="2">Decomposes hydrogen peroxide into water and oxygen; serves to protect cells from the toxic effects of hydrogen peroxide.</text>
</comment>
<keyword evidence="16" id="KW-0732">Signal</keyword>
<proteinExistence type="inferred from homology"/>
<feature type="active site" evidence="13">
    <location>
        <position position="154"/>
    </location>
</feature>
<evidence type="ECO:0000256" key="10">
    <source>
        <dbReference type="ARBA" id="ARBA00023004"/>
    </source>
</evidence>
<gene>
    <name evidence="18" type="ORF">CVE23_17130</name>
</gene>
<dbReference type="InterPro" id="IPR011614">
    <property type="entry name" value="Catalase_core"/>
</dbReference>
<evidence type="ECO:0000256" key="8">
    <source>
        <dbReference type="ARBA" id="ARBA00022723"/>
    </source>
</evidence>
<dbReference type="PROSITE" id="PS51402">
    <property type="entry name" value="CATALASE_3"/>
    <property type="match status" value="1"/>
</dbReference>